<evidence type="ECO:0000256" key="9">
    <source>
        <dbReference type="ARBA" id="ARBA00022840"/>
    </source>
</evidence>
<dbReference type="CDD" id="cd16922">
    <property type="entry name" value="HATPase_EvgS-ArcB-TorS-like"/>
    <property type="match status" value="1"/>
</dbReference>
<evidence type="ECO:0000256" key="5">
    <source>
        <dbReference type="ARBA" id="ARBA00022553"/>
    </source>
</evidence>
<gene>
    <name evidence="14" type="ordered locus">SRU_0354</name>
</gene>
<keyword evidence="7" id="KW-0547">Nucleotide-binding</keyword>
<comment type="catalytic activity">
    <reaction evidence="1">
        <text>ATP + protein L-histidine = ADP + protein N-phospho-L-histidine.</text>
        <dbReference type="EC" id="2.7.13.3"/>
    </reaction>
</comment>
<sequence length="167" mass="18146">MELDAEPVPLISEVQRVAEELQPKAREKEIDLRLETENAWAEADEGGVQIIARNLLSNAIKYTEADGTVWVRSYRADGRAVLEVEDTGIGMAPEAVDDLFEPFRQASEGFSREYEGTGVGLAVTKRAAEEMDGSVDVDTEEGEGSRFTVRLPTAGGGEASENGERTP</sequence>
<evidence type="ECO:0000313" key="14">
    <source>
        <dbReference type="EMBL" id="ABC45336.1"/>
    </source>
</evidence>
<dbReference type="GO" id="GO:0005886">
    <property type="term" value="C:plasma membrane"/>
    <property type="evidence" value="ECO:0007669"/>
    <property type="project" value="UniProtKB-SubCell"/>
</dbReference>
<evidence type="ECO:0000256" key="7">
    <source>
        <dbReference type="ARBA" id="ARBA00022741"/>
    </source>
</evidence>
<dbReference type="eggNOG" id="COG2205">
    <property type="taxonomic scope" value="Bacteria"/>
</dbReference>
<feature type="region of interest" description="Disordered" evidence="12">
    <location>
        <begin position="131"/>
        <end position="167"/>
    </location>
</feature>
<keyword evidence="4" id="KW-1003">Cell membrane</keyword>
<evidence type="ECO:0000256" key="2">
    <source>
        <dbReference type="ARBA" id="ARBA00004236"/>
    </source>
</evidence>
<dbReference type="HOGENOM" id="CLU_000445_89_31_10"/>
<dbReference type="PROSITE" id="PS50109">
    <property type="entry name" value="HIS_KIN"/>
    <property type="match status" value="1"/>
</dbReference>
<dbReference type="GO" id="GO:0000160">
    <property type="term" value="P:phosphorelay signal transduction system"/>
    <property type="evidence" value="ECO:0007669"/>
    <property type="project" value="UniProtKB-KW"/>
</dbReference>
<dbReference type="PANTHER" id="PTHR43711">
    <property type="entry name" value="TWO-COMPONENT HISTIDINE KINASE"/>
    <property type="match status" value="1"/>
</dbReference>
<evidence type="ECO:0000256" key="12">
    <source>
        <dbReference type="SAM" id="MobiDB-lite"/>
    </source>
</evidence>
<feature type="domain" description="Histidine kinase" evidence="13">
    <location>
        <begin position="1"/>
        <end position="155"/>
    </location>
</feature>
<keyword evidence="5" id="KW-0597">Phosphoprotein</keyword>
<dbReference type="EMBL" id="CP000159">
    <property type="protein sequence ID" value="ABC45336.1"/>
    <property type="molecule type" value="Genomic_DNA"/>
</dbReference>
<accession>Q2S5N1</accession>
<feature type="compositionally biased region" description="Acidic residues" evidence="12">
    <location>
        <begin position="131"/>
        <end position="142"/>
    </location>
</feature>
<reference evidence="14 15" key="1">
    <citation type="journal article" date="2005" name="Proc. Natl. Acad. Sci. U.S.A.">
        <title>The genome of Salinibacter ruber: convergence and gene exchange among hyperhalophilic bacteria and archaea.</title>
        <authorList>
            <person name="Mongodin E.F."/>
            <person name="Nelson K.E."/>
            <person name="Daugherty S."/>
            <person name="Deboy R.T."/>
            <person name="Wister J."/>
            <person name="Khouri H."/>
            <person name="Weidman J."/>
            <person name="Walsh D.A."/>
            <person name="Papke R.T."/>
            <person name="Sanchez Perez G."/>
            <person name="Sharma A.K."/>
            <person name="Nesbo C.L."/>
            <person name="MacLeod D."/>
            <person name="Bapteste E."/>
            <person name="Doolittle W.F."/>
            <person name="Charlebois R.L."/>
            <person name="Legault B."/>
            <person name="Rodriguez-Valera F."/>
        </authorList>
    </citation>
    <scope>NUCLEOTIDE SEQUENCE [LARGE SCALE GENOMIC DNA]</scope>
    <source>
        <strain evidence="15">DSM 13855 / CECT 5946 / M31</strain>
    </source>
</reference>
<dbReference type="PANTHER" id="PTHR43711:SF26">
    <property type="entry name" value="SENSOR HISTIDINE KINASE RCSC"/>
    <property type="match status" value="1"/>
</dbReference>
<name>Q2S5N1_SALRD</name>
<dbReference type="InterPro" id="IPR005467">
    <property type="entry name" value="His_kinase_dom"/>
</dbReference>
<dbReference type="EC" id="2.7.13.3" evidence="3"/>
<evidence type="ECO:0000256" key="11">
    <source>
        <dbReference type="ARBA" id="ARBA00023136"/>
    </source>
</evidence>
<dbReference type="FunFam" id="3.30.565.10:FF:000023">
    <property type="entry name" value="PAS domain-containing sensor histidine kinase"/>
    <property type="match status" value="1"/>
</dbReference>
<evidence type="ECO:0000313" key="15">
    <source>
        <dbReference type="Proteomes" id="UP000008674"/>
    </source>
</evidence>
<evidence type="ECO:0000256" key="3">
    <source>
        <dbReference type="ARBA" id="ARBA00012438"/>
    </source>
</evidence>
<dbReference type="Pfam" id="PF02518">
    <property type="entry name" value="HATPase_c"/>
    <property type="match status" value="1"/>
</dbReference>
<dbReference type="EnsemblBacteria" id="ABC45336">
    <property type="protein sequence ID" value="ABC45336"/>
    <property type="gene ID" value="SRU_0354"/>
</dbReference>
<keyword evidence="8 14" id="KW-0418">Kinase</keyword>
<keyword evidence="9" id="KW-0067">ATP-binding</keyword>
<dbReference type="SUPFAM" id="SSF55874">
    <property type="entry name" value="ATPase domain of HSP90 chaperone/DNA topoisomerase II/histidine kinase"/>
    <property type="match status" value="1"/>
</dbReference>
<evidence type="ECO:0000256" key="1">
    <source>
        <dbReference type="ARBA" id="ARBA00000085"/>
    </source>
</evidence>
<organism evidence="14 15">
    <name type="scientific">Salinibacter ruber (strain DSM 13855 / M31)</name>
    <dbReference type="NCBI Taxonomy" id="309807"/>
    <lineage>
        <taxon>Bacteria</taxon>
        <taxon>Pseudomonadati</taxon>
        <taxon>Rhodothermota</taxon>
        <taxon>Rhodothermia</taxon>
        <taxon>Rhodothermales</taxon>
        <taxon>Salinibacteraceae</taxon>
        <taxon>Salinibacter</taxon>
    </lineage>
</organism>
<keyword evidence="10" id="KW-0902">Two-component regulatory system</keyword>
<dbReference type="PRINTS" id="PR00344">
    <property type="entry name" value="BCTRLSENSOR"/>
</dbReference>
<dbReference type="AlphaFoldDB" id="Q2S5N1"/>
<proteinExistence type="predicted"/>
<evidence type="ECO:0000259" key="13">
    <source>
        <dbReference type="PROSITE" id="PS50109"/>
    </source>
</evidence>
<dbReference type="Gene3D" id="3.30.565.10">
    <property type="entry name" value="Histidine kinase-like ATPase, C-terminal domain"/>
    <property type="match status" value="1"/>
</dbReference>
<dbReference type="InterPro" id="IPR003594">
    <property type="entry name" value="HATPase_dom"/>
</dbReference>
<evidence type="ECO:0000256" key="4">
    <source>
        <dbReference type="ARBA" id="ARBA00022475"/>
    </source>
</evidence>
<keyword evidence="6" id="KW-0808">Transferase</keyword>
<dbReference type="SMART" id="SM00387">
    <property type="entry name" value="HATPase_c"/>
    <property type="match status" value="1"/>
</dbReference>
<dbReference type="GO" id="GO:0005524">
    <property type="term" value="F:ATP binding"/>
    <property type="evidence" value="ECO:0007669"/>
    <property type="project" value="UniProtKB-KW"/>
</dbReference>
<dbReference type="InterPro" id="IPR004358">
    <property type="entry name" value="Sig_transdc_His_kin-like_C"/>
</dbReference>
<dbReference type="STRING" id="309807.SRU_0354"/>
<dbReference type="InterPro" id="IPR036890">
    <property type="entry name" value="HATPase_C_sf"/>
</dbReference>
<protein>
    <recommendedName>
        <fullName evidence="3">histidine kinase</fullName>
        <ecNumber evidence="3">2.7.13.3</ecNumber>
    </recommendedName>
</protein>
<dbReference type="InterPro" id="IPR050736">
    <property type="entry name" value="Sensor_HK_Regulatory"/>
</dbReference>
<keyword evidence="11" id="KW-0472">Membrane</keyword>
<comment type="subcellular location">
    <subcellularLocation>
        <location evidence="2">Cell membrane</location>
    </subcellularLocation>
</comment>
<evidence type="ECO:0000256" key="10">
    <source>
        <dbReference type="ARBA" id="ARBA00023012"/>
    </source>
</evidence>
<dbReference type="GO" id="GO:0004673">
    <property type="term" value="F:protein histidine kinase activity"/>
    <property type="evidence" value="ECO:0007669"/>
    <property type="project" value="UniProtKB-EC"/>
</dbReference>
<evidence type="ECO:0000256" key="8">
    <source>
        <dbReference type="ARBA" id="ARBA00022777"/>
    </source>
</evidence>
<evidence type="ECO:0000256" key="6">
    <source>
        <dbReference type="ARBA" id="ARBA00022679"/>
    </source>
</evidence>
<dbReference type="OrthoDB" id="9796457at2"/>
<dbReference type="KEGG" id="sru:SRU_0354"/>
<keyword evidence="15" id="KW-1185">Reference proteome</keyword>
<dbReference type="Proteomes" id="UP000008674">
    <property type="component" value="Chromosome"/>
</dbReference>